<proteinExistence type="predicted"/>
<dbReference type="RefSeq" id="WP_123378331.1">
    <property type="nucleotide sequence ID" value="NZ_RJKN01000001.1"/>
</dbReference>
<dbReference type="EMBL" id="RJKN01000001">
    <property type="protein sequence ID" value="ROP45578.1"/>
    <property type="molecule type" value="Genomic_DNA"/>
</dbReference>
<evidence type="ECO:0000256" key="1">
    <source>
        <dbReference type="SAM" id="Phobius"/>
    </source>
</evidence>
<feature type="transmembrane region" description="Helical" evidence="1">
    <location>
        <begin position="41"/>
        <end position="58"/>
    </location>
</feature>
<organism evidence="2 3">
    <name type="scientific">Pseudokineococcus lusitanus</name>
    <dbReference type="NCBI Taxonomy" id="763993"/>
    <lineage>
        <taxon>Bacteria</taxon>
        <taxon>Bacillati</taxon>
        <taxon>Actinomycetota</taxon>
        <taxon>Actinomycetes</taxon>
        <taxon>Kineosporiales</taxon>
        <taxon>Kineosporiaceae</taxon>
        <taxon>Pseudokineococcus</taxon>
    </lineage>
</organism>
<keyword evidence="1" id="KW-0472">Membrane</keyword>
<comment type="caution">
    <text evidence="2">The sequence shown here is derived from an EMBL/GenBank/DDBJ whole genome shotgun (WGS) entry which is preliminary data.</text>
</comment>
<feature type="transmembrane region" description="Helical" evidence="1">
    <location>
        <begin position="18"/>
        <end position="35"/>
    </location>
</feature>
<sequence length="79" mass="8598">MSTNEIYQSTLTVLVRRLVAVLGVVALVGGVVLAVMRPATYGGWVLIAFGVTMGLLVWRQKQLTDDGLVLRRTALRAKD</sequence>
<accession>A0A3N1HSS0</accession>
<evidence type="ECO:0000313" key="2">
    <source>
        <dbReference type="EMBL" id="ROP45578.1"/>
    </source>
</evidence>
<name>A0A3N1HSS0_9ACTN</name>
<protein>
    <submittedName>
        <fullName evidence="2">Uncharacterized protein</fullName>
    </submittedName>
</protein>
<keyword evidence="3" id="KW-1185">Reference proteome</keyword>
<dbReference type="InParanoid" id="A0A3N1HSS0"/>
<dbReference type="AlphaFoldDB" id="A0A3N1HSS0"/>
<reference evidence="2 3" key="1">
    <citation type="journal article" date="2015" name="Stand. Genomic Sci.">
        <title>Genomic Encyclopedia of Bacterial and Archaeal Type Strains, Phase III: the genomes of soil and plant-associated and newly described type strains.</title>
        <authorList>
            <person name="Whitman W.B."/>
            <person name="Woyke T."/>
            <person name="Klenk H.P."/>
            <person name="Zhou Y."/>
            <person name="Lilburn T.G."/>
            <person name="Beck B.J."/>
            <person name="De Vos P."/>
            <person name="Vandamme P."/>
            <person name="Eisen J.A."/>
            <person name="Garrity G."/>
            <person name="Hugenholtz P."/>
            <person name="Kyrpides N.C."/>
        </authorList>
    </citation>
    <scope>NUCLEOTIDE SEQUENCE [LARGE SCALE GENOMIC DNA]</scope>
    <source>
        <strain evidence="2 3">CECT 7306</strain>
    </source>
</reference>
<evidence type="ECO:0000313" key="3">
    <source>
        <dbReference type="Proteomes" id="UP000276232"/>
    </source>
</evidence>
<gene>
    <name evidence="2" type="ORF">EDC03_0182</name>
</gene>
<keyword evidence="1" id="KW-0812">Transmembrane</keyword>
<dbReference type="Proteomes" id="UP000276232">
    <property type="component" value="Unassembled WGS sequence"/>
</dbReference>
<keyword evidence="1" id="KW-1133">Transmembrane helix</keyword>